<feature type="domain" description="UspA" evidence="3">
    <location>
        <begin position="1"/>
        <end position="129"/>
    </location>
</feature>
<comment type="similarity">
    <text evidence="1">Belongs to the universal stress protein A family.</text>
</comment>
<dbReference type="PANTHER" id="PTHR46268">
    <property type="entry name" value="STRESS RESPONSE PROTEIN NHAX"/>
    <property type="match status" value="1"/>
</dbReference>
<sequence length="288" mass="32260">MFKKILIGTDLSTASDCLMRCVGEFEALGLEHVVLAHIIHVANAPGLEDRMKSEDVPEIQRQADLLRAEGLDVTTEVHLGIPARELNMLAQQHDVDAIVIGSRGHGLWRSLLGSVSFKMLQIADRPVFLAPVRVTGEGDSCQLSVYFNSFQNILVPVDFSANCDQIIAYLEKLLEKYESSLTLLHVIDDKFVEINLSGQEAENHRKQVDNQLNELKQRLEKAGGQVETEWAEGTPWEEIVNRTRSDRFSLVVMGRHGRGFFQEALLGSVANEVSRQTELPVLFLPLFK</sequence>
<evidence type="ECO:0000313" key="4">
    <source>
        <dbReference type="EMBL" id="AJF07029.1"/>
    </source>
</evidence>
<dbReference type="PANTHER" id="PTHR46268:SF6">
    <property type="entry name" value="UNIVERSAL STRESS PROTEIN UP12"/>
    <property type="match status" value="1"/>
</dbReference>
<dbReference type="KEGG" id="gsb:GSUB_11270"/>
<dbReference type="HOGENOM" id="CLU_049301_2_0_7"/>
<evidence type="ECO:0000256" key="2">
    <source>
        <dbReference type="SAM" id="Coils"/>
    </source>
</evidence>
<dbReference type="Pfam" id="PF00582">
    <property type="entry name" value="Usp"/>
    <property type="match status" value="2"/>
</dbReference>
<accession>A0A0B5FQY9</accession>
<protein>
    <recommendedName>
        <fullName evidence="3">UspA domain-containing protein</fullName>
    </recommendedName>
</protein>
<dbReference type="Gene3D" id="3.40.50.620">
    <property type="entry name" value="HUPs"/>
    <property type="match status" value="2"/>
</dbReference>
<dbReference type="Proteomes" id="UP000035036">
    <property type="component" value="Chromosome"/>
</dbReference>
<dbReference type="PRINTS" id="PR01438">
    <property type="entry name" value="UNVRSLSTRESS"/>
</dbReference>
<dbReference type="RefSeq" id="WP_040200870.1">
    <property type="nucleotide sequence ID" value="NZ_CP010311.1"/>
</dbReference>
<dbReference type="AlphaFoldDB" id="A0A0B5FQY9"/>
<keyword evidence="2" id="KW-0175">Coiled coil</keyword>
<organism evidence="4 5">
    <name type="scientific">Geoalkalibacter subterraneus</name>
    <dbReference type="NCBI Taxonomy" id="483547"/>
    <lineage>
        <taxon>Bacteria</taxon>
        <taxon>Pseudomonadati</taxon>
        <taxon>Thermodesulfobacteriota</taxon>
        <taxon>Desulfuromonadia</taxon>
        <taxon>Desulfuromonadales</taxon>
        <taxon>Geoalkalibacteraceae</taxon>
        <taxon>Geoalkalibacter</taxon>
    </lineage>
</organism>
<evidence type="ECO:0000259" key="3">
    <source>
        <dbReference type="Pfam" id="PF00582"/>
    </source>
</evidence>
<dbReference type="InterPro" id="IPR006015">
    <property type="entry name" value="Universal_stress_UspA"/>
</dbReference>
<proteinExistence type="inferred from homology"/>
<evidence type="ECO:0000256" key="1">
    <source>
        <dbReference type="ARBA" id="ARBA00008791"/>
    </source>
</evidence>
<reference evidence="4 5" key="1">
    <citation type="journal article" date="2015" name="Genome Announc.">
        <title>Genomes of Geoalkalibacter ferrihydriticus Z-0531T and Geoalkalibacter subterraneus Red1T, Two Haloalkaliphilic Metal-Reducing Deltaproteobacteria.</title>
        <authorList>
            <person name="Badalamenti J.P."/>
            <person name="Krajmalnik-Brown R."/>
            <person name="Torres C.I."/>
            <person name="Bond D.R."/>
        </authorList>
    </citation>
    <scope>NUCLEOTIDE SEQUENCE [LARGE SCALE GENOMIC DNA]</scope>
    <source>
        <strain evidence="4 5">Red1</strain>
    </source>
</reference>
<feature type="coiled-coil region" evidence="2">
    <location>
        <begin position="198"/>
        <end position="225"/>
    </location>
</feature>
<name>A0A0B5FQY9_9BACT</name>
<dbReference type="EMBL" id="CP010311">
    <property type="protein sequence ID" value="AJF07029.1"/>
    <property type="molecule type" value="Genomic_DNA"/>
</dbReference>
<feature type="domain" description="UspA" evidence="3">
    <location>
        <begin position="150"/>
        <end position="284"/>
    </location>
</feature>
<dbReference type="SUPFAM" id="SSF52402">
    <property type="entry name" value="Adenine nucleotide alpha hydrolases-like"/>
    <property type="match status" value="2"/>
</dbReference>
<dbReference type="InterPro" id="IPR006016">
    <property type="entry name" value="UspA"/>
</dbReference>
<dbReference type="InterPro" id="IPR014729">
    <property type="entry name" value="Rossmann-like_a/b/a_fold"/>
</dbReference>
<dbReference type="STRING" id="483547.GSUB_11270"/>
<evidence type="ECO:0000313" key="5">
    <source>
        <dbReference type="Proteomes" id="UP000035036"/>
    </source>
</evidence>
<keyword evidence="5" id="KW-1185">Reference proteome</keyword>
<dbReference type="OrthoDB" id="5512840at2"/>
<gene>
    <name evidence="4" type="ORF">GSUB_11270</name>
</gene>
<dbReference type="CDD" id="cd00293">
    <property type="entry name" value="USP-like"/>
    <property type="match status" value="2"/>
</dbReference>